<dbReference type="Gene3D" id="3.40.50.880">
    <property type="match status" value="1"/>
</dbReference>
<sequence>MTANDPQRRLRALIITGNDHFHHRWRAASARFREILEERPYFDVRVTEAFEGATAATLAPFDVVLLNYFGADAPAGEERRWGEDTERALFEYVRNGGGLVVLHGSFWMGGTWDSHADELLELFGGAMRSTSRRAPGEAVEIHLTEPEHPITRGLTVDFVSPVDDKYVNMALPPVNDVTVLADIADPAEAYLEGAYYAVNAMPGPKIYDIESARALPGTDQRHPVSWTKAYGDGRVFALSFGHVGASTIGAAHQGHAEGRDIGPTMDIATRLPHYKTMLVRGAEWAATGEVRDDPVDEVPKHD</sequence>
<dbReference type="AlphaFoldDB" id="A0A2V1HT13"/>
<accession>A0A2V1HT13</accession>
<dbReference type="InterPro" id="IPR029010">
    <property type="entry name" value="ThuA-like"/>
</dbReference>
<dbReference type="RefSeq" id="WP_116757313.1">
    <property type="nucleotide sequence ID" value="NZ_JBHUEX010000001.1"/>
</dbReference>
<dbReference type="InterPro" id="IPR029062">
    <property type="entry name" value="Class_I_gatase-like"/>
</dbReference>
<reference evidence="2 3" key="1">
    <citation type="submission" date="2018-05" db="EMBL/GenBank/DDBJ databases">
        <title>Amnibacterium sp. M8JJ-5, whole genome shotgun sequence.</title>
        <authorList>
            <person name="Tuo L."/>
        </authorList>
    </citation>
    <scope>NUCLEOTIDE SEQUENCE [LARGE SCALE GENOMIC DNA]</scope>
    <source>
        <strain evidence="2 3">M8JJ-5</strain>
    </source>
</reference>
<evidence type="ECO:0000313" key="2">
    <source>
        <dbReference type="EMBL" id="PVZ94802.1"/>
    </source>
</evidence>
<name>A0A2V1HT13_9MICO</name>
<evidence type="ECO:0000259" key="1">
    <source>
        <dbReference type="Pfam" id="PF06283"/>
    </source>
</evidence>
<feature type="domain" description="ThuA-like" evidence="1">
    <location>
        <begin position="11"/>
        <end position="245"/>
    </location>
</feature>
<evidence type="ECO:0000313" key="3">
    <source>
        <dbReference type="Proteomes" id="UP000244893"/>
    </source>
</evidence>
<dbReference type="EMBL" id="QEOP01000002">
    <property type="protein sequence ID" value="PVZ94802.1"/>
    <property type="molecule type" value="Genomic_DNA"/>
</dbReference>
<dbReference type="PANTHER" id="PTHR40469:SF2">
    <property type="entry name" value="GALACTOSE-BINDING DOMAIN-LIKE SUPERFAMILY PROTEIN"/>
    <property type="match status" value="1"/>
</dbReference>
<dbReference type="Pfam" id="PF06283">
    <property type="entry name" value="ThuA"/>
    <property type="match status" value="1"/>
</dbReference>
<protein>
    <recommendedName>
        <fullName evidence="1">ThuA-like domain-containing protein</fullName>
    </recommendedName>
</protein>
<keyword evidence="3" id="KW-1185">Reference proteome</keyword>
<dbReference type="OrthoDB" id="6402258at2"/>
<organism evidence="2 3">
    <name type="scientific">Amnibacterium flavum</name>
    <dbReference type="NCBI Taxonomy" id="2173173"/>
    <lineage>
        <taxon>Bacteria</taxon>
        <taxon>Bacillati</taxon>
        <taxon>Actinomycetota</taxon>
        <taxon>Actinomycetes</taxon>
        <taxon>Micrococcales</taxon>
        <taxon>Microbacteriaceae</taxon>
        <taxon>Amnibacterium</taxon>
    </lineage>
</organism>
<gene>
    <name evidence="2" type="ORF">DDQ50_14100</name>
</gene>
<proteinExistence type="predicted"/>
<comment type="caution">
    <text evidence="2">The sequence shown here is derived from an EMBL/GenBank/DDBJ whole genome shotgun (WGS) entry which is preliminary data.</text>
</comment>
<dbReference type="PANTHER" id="PTHR40469">
    <property type="entry name" value="SECRETED GLYCOSYL HYDROLASE"/>
    <property type="match status" value="1"/>
</dbReference>
<dbReference type="Proteomes" id="UP000244893">
    <property type="component" value="Unassembled WGS sequence"/>
</dbReference>
<dbReference type="SUPFAM" id="SSF52317">
    <property type="entry name" value="Class I glutamine amidotransferase-like"/>
    <property type="match status" value="1"/>
</dbReference>